<evidence type="ECO:0000256" key="1">
    <source>
        <dbReference type="SAM" id="MobiDB-lite"/>
    </source>
</evidence>
<accession>A0ABR2YGP2</accession>
<evidence type="ECO:0000313" key="3">
    <source>
        <dbReference type="Proteomes" id="UP001491310"/>
    </source>
</evidence>
<sequence>MSNGASSRSQQQSRAQSLPKVVISSSSAASSSEDADAMDITKEKRTAILGAMKNISLDYMPKWAATVPEETWVGVLKDSHGTTNGHASKSHSS</sequence>
<gene>
    <name evidence="2" type="ORF">WJX75_006904</name>
</gene>
<organism evidence="2 3">
    <name type="scientific">Coccomyxa subellipsoidea</name>
    <dbReference type="NCBI Taxonomy" id="248742"/>
    <lineage>
        <taxon>Eukaryota</taxon>
        <taxon>Viridiplantae</taxon>
        <taxon>Chlorophyta</taxon>
        <taxon>core chlorophytes</taxon>
        <taxon>Trebouxiophyceae</taxon>
        <taxon>Trebouxiophyceae incertae sedis</taxon>
        <taxon>Coccomyxaceae</taxon>
        <taxon>Coccomyxa</taxon>
    </lineage>
</organism>
<dbReference type="Proteomes" id="UP001491310">
    <property type="component" value="Unassembled WGS sequence"/>
</dbReference>
<protein>
    <submittedName>
        <fullName evidence="2">Uncharacterized protein</fullName>
    </submittedName>
</protein>
<dbReference type="EMBL" id="JALJOT010000012">
    <property type="protein sequence ID" value="KAK9904979.1"/>
    <property type="molecule type" value="Genomic_DNA"/>
</dbReference>
<evidence type="ECO:0000313" key="2">
    <source>
        <dbReference type="EMBL" id="KAK9904979.1"/>
    </source>
</evidence>
<feature type="compositionally biased region" description="Low complexity" evidence="1">
    <location>
        <begin position="1"/>
        <end position="17"/>
    </location>
</feature>
<feature type="region of interest" description="Disordered" evidence="1">
    <location>
        <begin position="1"/>
        <end position="38"/>
    </location>
</feature>
<proteinExistence type="predicted"/>
<comment type="caution">
    <text evidence="2">The sequence shown here is derived from an EMBL/GenBank/DDBJ whole genome shotgun (WGS) entry which is preliminary data.</text>
</comment>
<reference evidence="2 3" key="1">
    <citation type="journal article" date="2024" name="Nat. Commun.">
        <title>Phylogenomics reveals the evolutionary origins of lichenization in chlorophyte algae.</title>
        <authorList>
            <person name="Puginier C."/>
            <person name="Libourel C."/>
            <person name="Otte J."/>
            <person name="Skaloud P."/>
            <person name="Haon M."/>
            <person name="Grisel S."/>
            <person name="Petersen M."/>
            <person name="Berrin J.G."/>
            <person name="Delaux P.M."/>
            <person name="Dal Grande F."/>
            <person name="Keller J."/>
        </authorList>
    </citation>
    <scope>NUCLEOTIDE SEQUENCE [LARGE SCALE GENOMIC DNA]</scope>
    <source>
        <strain evidence="2 3">SAG 216-7</strain>
    </source>
</reference>
<name>A0ABR2YGP2_9CHLO</name>
<keyword evidence="3" id="KW-1185">Reference proteome</keyword>